<proteinExistence type="predicted"/>
<sequence length="70" mass="7754">MVVEKEAIKMVVSLGNDFEYMGSDVVAMNFVKIDDEREYIFDPMAAPGELIPSDATASHIECDGSPLWPM</sequence>
<protein>
    <submittedName>
        <fullName evidence="1">Uncharacterized protein</fullName>
    </submittedName>
</protein>
<accession>A0A4D6MSK6</accession>
<evidence type="ECO:0000313" key="1">
    <source>
        <dbReference type="EMBL" id="QCE03764.1"/>
    </source>
</evidence>
<dbReference type="EMBL" id="CP039352">
    <property type="protein sequence ID" value="QCE03764.1"/>
    <property type="molecule type" value="Genomic_DNA"/>
</dbReference>
<dbReference type="Proteomes" id="UP000501690">
    <property type="component" value="Linkage Group LG8"/>
</dbReference>
<evidence type="ECO:0000313" key="2">
    <source>
        <dbReference type="Proteomes" id="UP000501690"/>
    </source>
</evidence>
<name>A0A4D6MSK6_VIGUN</name>
<reference evidence="1 2" key="1">
    <citation type="submission" date="2019-04" db="EMBL/GenBank/DDBJ databases">
        <title>An improved genome assembly and genetic linkage map for asparagus bean, Vigna unguiculata ssp. sesquipedialis.</title>
        <authorList>
            <person name="Xia Q."/>
            <person name="Zhang R."/>
            <person name="Dong Y."/>
        </authorList>
    </citation>
    <scope>NUCLEOTIDE SEQUENCE [LARGE SCALE GENOMIC DNA]</scope>
    <source>
        <tissue evidence="1">Leaf</tissue>
    </source>
</reference>
<gene>
    <name evidence="1" type="ORF">DEO72_LG8g1790</name>
</gene>
<dbReference type="AlphaFoldDB" id="A0A4D6MSK6"/>
<keyword evidence="2" id="KW-1185">Reference proteome</keyword>
<organism evidence="1 2">
    <name type="scientific">Vigna unguiculata</name>
    <name type="common">Cowpea</name>
    <dbReference type="NCBI Taxonomy" id="3917"/>
    <lineage>
        <taxon>Eukaryota</taxon>
        <taxon>Viridiplantae</taxon>
        <taxon>Streptophyta</taxon>
        <taxon>Embryophyta</taxon>
        <taxon>Tracheophyta</taxon>
        <taxon>Spermatophyta</taxon>
        <taxon>Magnoliopsida</taxon>
        <taxon>eudicotyledons</taxon>
        <taxon>Gunneridae</taxon>
        <taxon>Pentapetalae</taxon>
        <taxon>rosids</taxon>
        <taxon>fabids</taxon>
        <taxon>Fabales</taxon>
        <taxon>Fabaceae</taxon>
        <taxon>Papilionoideae</taxon>
        <taxon>50 kb inversion clade</taxon>
        <taxon>NPAAA clade</taxon>
        <taxon>indigoferoid/millettioid clade</taxon>
        <taxon>Phaseoleae</taxon>
        <taxon>Vigna</taxon>
    </lineage>
</organism>